<evidence type="ECO:0000256" key="2">
    <source>
        <dbReference type="ARBA" id="ARBA00022741"/>
    </source>
</evidence>
<dbReference type="PANTHER" id="PTHR12358:SF54">
    <property type="entry name" value="SPHINGOSINE KINASE RELATED PROTEIN"/>
    <property type="match status" value="1"/>
</dbReference>
<dbReference type="OrthoDB" id="142078at2"/>
<dbReference type="InterPro" id="IPR017438">
    <property type="entry name" value="ATP-NAD_kinase_N"/>
</dbReference>
<reference evidence="6 7" key="1">
    <citation type="submission" date="2019-03" db="EMBL/GenBank/DDBJ databases">
        <title>Genomic Encyclopedia of Type Strains, Phase IV (KMG-IV): sequencing the most valuable type-strain genomes for metagenomic binning, comparative biology and taxonomic classification.</title>
        <authorList>
            <person name="Goeker M."/>
        </authorList>
    </citation>
    <scope>NUCLEOTIDE SEQUENCE [LARGE SCALE GENOMIC DNA]</scope>
    <source>
        <strain evidence="6 7">DSM 25488</strain>
    </source>
</reference>
<dbReference type="InterPro" id="IPR045540">
    <property type="entry name" value="YegS/DAGK_C"/>
</dbReference>
<dbReference type="InterPro" id="IPR005218">
    <property type="entry name" value="Diacylglycerol/lipid_kinase"/>
</dbReference>
<dbReference type="Gene3D" id="2.60.200.40">
    <property type="match status" value="1"/>
</dbReference>
<dbReference type="InterPro" id="IPR001206">
    <property type="entry name" value="Diacylglycerol_kinase_cat_dom"/>
</dbReference>
<dbReference type="PROSITE" id="PS50146">
    <property type="entry name" value="DAGK"/>
    <property type="match status" value="1"/>
</dbReference>
<dbReference type="Pfam" id="PF00781">
    <property type="entry name" value="DAGK_cat"/>
    <property type="match status" value="1"/>
</dbReference>
<proteinExistence type="predicted"/>
<feature type="domain" description="DAGKc" evidence="5">
    <location>
        <begin position="1"/>
        <end position="134"/>
    </location>
</feature>
<organism evidence="6 7">
    <name type="scientific">Marinicella litoralis</name>
    <dbReference type="NCBI Taxonomy" id="644220"/>
    <lineage>
        <taxon>Bacteria</taxon>
        <taxon>Pseudomonadati</taxon>
        <taxon>Pseudomonadota</taxon>
        <taxon>Gammaproteobacteria</taxon>
        <taxon>Lysobacterales</taxon>
        <taxon>Marinicellaceae</taxon>
        <taxon>Marinicella</taxon>
    </lineage>
</organism>
<sequence length="302" mass="33442">MQNLLVIFNPQAGSGRSKTYLPLIESYLQGHDIEYQIKHTERSGHAQAMVESTDLSPFDGVVAAGGDGTLFEVINGLMSHKERQSISFGVIPVGTGNAFSRELGLLPTDWKKGIDVICKQQTKPIDVGYIQTAKEHFYFLNIVGMGFVVDAGKTTLKIKQLGQSAYTLATLWETIKLKAHPVKIDLIDEHDQTESIDEALVFVEVANSRYTGTSFLIAPDAKIDDGLLDVIILKKISRIKILSLFPTIYSGKHINYKEVECRKVKSITIRTTNPMALMPDGEFKGQTPVTITVVHQALTLFF</sequence>
<comment type="caution">
    <text evidence="6">The sequence shown here is derived from an EMBL/GenBank/DDBJ whole genome shotgun (WGS) entry which is preliminary data.</text>
</comment>
<keyword evidence="3 6" id="KW-0418">Kinase</keyword>
<dbReference type="EMBL" id="SNZB01000002">
    <property type="protein sequence ID" value="TDR22813.1"/>
    <property type="molecule type" value="Genomic_DNA"/>
</dbReference>
<keyword evidence="2" id="KW-0547">Nucleotide-binding</keyword>
<dbReference type="GO" id="GO:0005524">
    <property type="term" value="F:ATP binding"/>
    <property type="evidence" value="ECO:0007669"/>
    <property type="project" value="UniProtKB-KW"/>
</dbReference>
<gene>
    <name evidence="6" type="ORF">C8D91_1306</name>
</gene>
<keyword evidence="7" id="KW-1185">Reference proteome</keyword>
<dbReference type="InterPro" id="IPR050187">
    <property type="entry name" value="Lipid_Phosphate_FormReg"/>
</dbReference>
<dbReference type="SUPFAM" id="SSF111331">
    <property type="entry name" value="NAD kinase/diacylglycerol kinase-like"/>
    <property type="match status" value="1"/>
</dbReference>
<dbReference type="SMART" id="SM00046">
    <property type="entry name" value="DAGKc"/>
    <property type="match status" value="1"/>
</dbReference>
<dbReference type="PANTHER" id="PTHR12358">
    <property type="entry name" value="SPHINGOSINE KINASE"/>
    <property type="match status" value="1"/>
</dbReference>
<protein>
    <submittedName>
        <fullName evidence="6">YegS/Rv2252/BmrU family lipid kinase</fullName>
    </submittedName>
</protein>
<keyword evidence="4" id="KW-0067">ATP-binding</keyword>
<dbReference type="Pfam" id="PF19279">
    <property type="entry name" value="YegS_C"/>
    <property type="match status" value="1"/>
</dbReference>
<dbReference type="GO" id="GO:0016301">
    <property type="term" value="F:kinase activity"/>
    <property type="evidence" value="ECO:0007669"/>
    <property type="project" value="UniProtKB-KW"/>
</dbReference>
<name>A0A4R6XYJ0_9GAMM</name>
<dbReference type="GO" id="GO:0008654">
    <property type="term" value="P:phospholipid biosynthetic process"/>
    <property type="evidence" value="ECO:0007669"/>
    <property type="project" value="InterPro"/>
</dbReference>
<accession>A0A4R6XYJ0</accession>
<dbReference type="Proteomes" id="UP000295724">
    <property type="component" value="Unassembled WGS sequence"/>
</dbReference>
<evidence type="ECO:0000256" key="3">
    <source>
        <dbReference type="ARBA" id="ARBA00022777"/>
    </source>
</evidence>
<evidence type="ECO:0000256" key="1">
    <source>
        <dbReference type="ARBA" id="ARBA00022679"/>
    </source>
</evidence>
<dbReference type="InterPro" id="IPR016064">
    <property type="entry name" value="NAD/diacylglycerol_kinase_sf"/>
</dbReference>
<evidence type="ECO:0000313" key="6">
    <source>
        <dbReference type="EMBL" id="TDR22813.1"/>
    </source>
</evidence>
<evidence type="ECO:0000256" key="4">
    <source>
        <dbReference type="ARBA" id="ARBA00022840"/>
    </source>
</evidence>
<evidence type="ECO:0000259" key="5">
    <source>
        <dbReference type="PROSITE" id="PS50146"/>
    </source>
</evidence>
<dbReference type="AlphaFoldDB" id="A0A4R6XYJ0"/>
<dbReference type="RefSeq" id="WP_099019427.1">
    <property type="nucleotide sequence ID" value="NZ_NIHB01000002.1"/>
</dbReference>
<dbReference type="Gene3D" id="3.40.50.10330">
    <property type="entry name" value="Probable inorganic polyphosphate/atp-NAD kinase, domain 1"/>
    <property type="match status" value="1"/>
</dbReference>
<dbReference type="NCBIfam" id="TIGR00147">
    <property type="entry name" value="YegS/Rv2252/BmrU family lipid kinase"/>
    <property type="match status" value="1"/>
</dbReference>
<evidence type="ECO:0000313" key="7">
    <source>
        <dbReference type="Proteomes" id="UP000295724"/>
    </source>
</evidence>
<keyword evidence="1" id="KW-0808">Transferase</keyword>